<dbReference type="GO" id="GO:0061575">
    <property type="term" value="F:cyclin-dependent protein serine/threonine kinase activator activity"/>
    <property type="evidence" value="ECO:0007669"/>
    <property type="project" value="UniProtKB-UniRule"/>
</dbReference>
<evidence type="ECO:0000256" key="5">
    <source>
        <dbReference type="ARBA" id="ARBA00023242"/>
    </source>
</evidence>
<keyword evidence="10" id="KW-0131">Cell cycle</keyword>
<keyword evidence="2" id="KW-0479">Metal-binding</keyword>
<sequence>MDDSICPRCKTTKFQNPSLKMMVNVCGHALCESCVDLLFLKGSGACPDCRIPLRRNNFRVQLFEDATVEKEVDIRKRVLRDFNKKEEDFATVREYNDYLEDIETIIYNLVNNIDIVNTNKKIEDYKRNNREQILKSKGKLSREEYELEELLDLEKQQEKMRRNEIKVEEAETKKKKLREKEALIDELMFSNANAKNIVETFAQNAKDTKETETKVAASKVTQFSTGIQFGRQAQSSFLPVPTEEGPAYVYKPITTVTEGPKLPPEEDFAGLGYNNHIRSETEQERAGGFTSNLACMRALQDALAGLYHVKKL</sequence>
<dbReference type="FunFam" id="3.30.40.10:FF:000037">
    <property type="entry name" value="Cdk-activating kinase assembly factor MAT1, centre"/>
    <property type="match status" value="1"/>
</dbReference>
<keyword evidence="12" id="KW-0175">Coiled coil</keyword>
<keyword evidence="4" id="KW-0862">Zinc</keyword>
<organism evidence="14 15">
    <name type="scientific">Ignelater luminosus</name>
    <name type="common">Cucubano</name>
    <name type="synonym">Pyrophorus luminosus</name>
    <dbReference type="NCBI Taxonomy" id="2038154"/>
    <lineage>
        <taxon>Eukaryota</taxon>
        <taxon>Metazoa</taxon>
        <taxon>Ecdysozoa</taxon>
        <taxon>Arthropoda</taxon>
        <taxon>Hexapoda</taxon>
        <taxon>Insecta</taxon>
        <taxon>Pterygota</taxon>
        <taxon>Neoptera</taxon>
        <taxon>Endopterygota</taxon>
        <taxon>Coleoptera</taxon>
        <taxon>Polyphaga</taxon>
        <taxon>Elateriformia</taxon>
        <taxon>Elateroidea</taxon>
        <taxon>Elateridae</taxon>
        <taxon>Agrypninae</taxon>
        <taxon>Pyrophorini</taxon>
        <taxon>Ignelater</taxon>
    </lineage>
</organism>
<dbReference type="InterPro" id="IPR004575">
    <property type="entry name" value="MAT1/Tfb3"/>
</dbReference>
<protein>
    <recommendedName>
        <fullName evidence="6 10">CDK-activating kinase assembly factor MAT1</fullName>
    </recommendedName>
    <alternativeName>
        <fullName evidence="9 10">CDK7/cyclin-H assembly factor</fullName>
    </alternativeName>
    <alternativeName>
        <fullName evidence="7 10">Menage a trois</fullName>
    </alternativeName>
    <alternativeName>
        <fullName evidence="8 10">RING finger protein MAT1</fullName>
    </alternativeName>
</protein>
<evidence type="ECO:0000313" key="15">
    <source>
        <dbReference type="Proteomes" id="UP000801492"/>
    </source>
</evidence>
<dbReference type="InterPro" id="IPR017907">
    <property type="entry name" value="Znf_RING_CS"/>
</dbReference>
<evidence type="ECO:0000313" key="14">
    <source>
        <dbReference type="EMBL" id="KAF2897190.1"/>
    </source>
</evidence>
<evidence type="ECO:0000256" key="3">
    <source>
        <dbReference type="ARBA" id="ARBA00022771"/>
    </source>
</evidence>
<evidence type="ECO:0000259" key="13">
    <source>
        <dbReference type="PROSITE" id="PS50089"/>
    </source>
</evidence>
<dbReference type="EMBL" id="VTPC01004415">
    <property type="protein sequence ID" value="KAF2897190.1"/>
    <property type="molecule type" value="Genomic_DNA"/>
</dbReference>
<evidence type="ECO:0000256" key="1">
    <source>
        <dbReference type="ARBA" id="ARBA00004123"/>
    </source>
</evidence>
<evidence type="ECO:0000256" key="4">
    <source>
        <dbReference type="ARBA" id="ARBA00022833"/>
    </source>
</evidence>
<comment type="subunit">
    <text evidence="10">Associates with CDK7 and cyclin H.</text>
</comment>
<accession>A0A8K0DA84</accession>
<dbReference type="Pfam" id="PF06391">
    <property type="entry name" value="MAT1"/>
    <property type="match status" value="1"/>
</dbReference>
<evidence type="ECO:0000256" key="7">
    <source>
        <dbReference type="ARBA" id="ARBA00077380"/>
    </source>
</evidence>
<feature type="domain" description="RING-type" evidence="13">
    <location>
        <begin position="6"/>
        <end position="50"/>
    </location>
</feature>
<dbReference type="SUPFAM" id="SSF57850">
    <property type="entry name" value="RING/U-box"/>
    <property type="match status" value="1"/>
</dbReference>
<keyword evidence="3 11" id="KW-0863">Zinc-finger</keyword>
<dbReference type="Proteomes" id="UP000801492">
    <property type="component" value="Unassembled WGS sequence"/>
</dbReference>
<keyword evidence="10" id="KW-0804">Transcription</keyword>
<evidence type="ECO:0000256" key="6">
    <source>
        <dbReference type="ARBA" id="ARBA00074719"/>
    </source>
</evidence>
<dbReference type="PIRSF" id="PIRSF003338">
    <property type="entry name" value="MAT1_metazoa"/>
    <property type="match status" value="1"/>
</dbReference>
<dbReference type="InterPro" id="IPR013083">
    <property type="entry name" value="Znf_RING/FYVE/PHD"/>
</dbReference>
<dbReference type="GO" id="GO:0006289">
    <property type="term" value="P:nucleotide-excision repair"/>
    <property type="evidence" value="ECO:0007669"/>
    <property type="project" value="InterPro"/>
</dbReference>
<dbReference type="GO" id="GO:0006357">
    <property type="term" value="P:regulation of transcription by RNA polymerase II"/>
    <property type="evidence" value="ECO:0007669"/>
    <property type="project" value="TreeGrafter"/>
</dbReference>
<dbReference type="PANTHER" id="PTHR12683:SF13">
    <property type="entry name" value="CDK-ACTIVATING KINASE ASSEMBLY FACTOR MAT1"/>
    <property type="match status" value="1"/>
</dbReference>
<evidence type="ECO:0000256" key="9">
    <source>
        <dbReference type="ARBA" id="ARBA00083888"/>
    </source>
</evidence>
<evidence type="ECO:0000256" key="8">
    <source>
        <dbReference type="ARBA" id="ARBA00077720"/>
    </source>
</evidence>
<evidence type="ECO:0000256" key="11">
    <source>
        <dbReference type="PROSITE-ProRule" id="PRU00175"/>
    </source>
</evidence>
<comment type="subcellular location">
    <subcellularLocation>
        <location evidence="1 10">Nucleus</location>
    </subcellularLocation>
</comment>
<dbReference type="GO" id="GO:0008270">
    <property type="term" value="F:zinc ion binding"/>
    <property type="evidence" value="ECO:0007669"/>
    <property type="project" value="UniProtKB-KW"/>
</dbReference>
<dbReference type="PROSITE" id="PS00518">
    <property type="entry name" value="ZF_RING_1"/>
    <property type="match status" value="1"/>
</dbReference>
<dbReference type="Pfam" id="PF17121">
    <property type="entry name" value="zf-C3HC4_5"/>
    <property type="match status" value="1"/>
</dbReference>
<dbReference type="PANTHER" id="PTHR12683">
    <property type="entry name" value="CDK-ACTIVATING KINASE ASSEMBLY FACTOR MAT1"/>
    <property type="match status" value="1"/>
</dbReference>
<dbReference type="InterPro" id="IPR001841">
    <property type="entry name" value="Znf_RING"/>
</dbReference>
<reference evidence="14" key="1">
    <citation type="submission" date="2019-08" db="EMBL/GenBank/DDBJ databases">
        <title>The genome of the North American firefly Photinus pyralis.</title>
        <authorList>
            <consortium name="Photinus pyralis genome working group"/>
            <person name="Fallon T.R."/>
            <person name="Sander Lower S.E."/>
            <person name="Weng J.-K."/>
        </authorList>
    </citation>
    <scope>NUCLEOTIDE SEQUENCE</scope>
    <source>
        <strain evidence="14">TRF0915ILg1</strain>
        <tissue evidence="14">Whole body</tissue>
    </source>
</reference>
<evidence type="ECO:0000256" key="10">
    <source>
        <dbReference type="PIRNR" id="PIRNR003338"/>
    </source>
</evidence>
<dbReference type="OrthoDB" id="5963at2759"/>
<keyword evidence="10" id="KW-0805">Transcription regulation</keyword>
<proteinExistence type="predicted"/>
<comment type="function">
    <text evidence="10">Stabilizes the cyclin H-CDK7 complex to form a functional CDK-activating kinase (CAK) enzymatic complex.</text>
</comment>
<keyword evidence="15" id="KW-1185">Reference proteome</keyword>
<gene>
    <name evidence="14" type="ORF">ILUMI_08984</name>
</gene>
<dbReference type="AlphaFoldDB" id="A0A8K0DA84"/>
<dbReference type="InterPro" id="IPR015877">
    <property type="entry name" value="MAT1_centre"/>
</dbReference>
<keyword evidence="5 10" id="KW-0539">Nucleus</keyword>
<evidence type="ECO:0000256" key="12">
    <source>
        <dbReference type="SAM" id="Coils"/>
    </source>
</evidence>
<evidence type="ECO:0000256" key="2">
    <source>
        <dbReference type="ARBA" id="ARBA00022723"/>
    </source>
</evidence>
<dbReference type="PROSITE" id="PS50089">
    <property type="entry name" value="ZF_RING_2"/>
    <property type="match status" value="1"/>
</dbReference>
<dbReference type="Gene3D" id="3.30.40.10">
    <property type="entry name" value="Zinc/RING finger domain, C3HC4 (zinc finger)"/>
    <property type="match status" value="1"/>
</dbReference>
<dbReference type="InterPro" id="IPR057657">
    <property type="entry name" value="MAT1_CAK-anch"/>
</dbReference>
<feature type="coiled-coil region" evidence="12">
    <location>
        <begin position="115"/>
        <end position="187"/>
    </location>
</feature>
<dbReference type="NCBIfam" id="TIGR00570">
    <property type="entry name" value="cdk7"/>
    <property type="match status" value="1"/>
</dbReference>
<dbReference type="Pfam" id="PF25811">
    <property type="entry name" value="CAK-anch_MAT1"/>
    <property type="match status" value="1"/>
</dbReference>
<dbReference type="CDD" id="cd16517">
    <property type="entry name" value="RING-HC_MAT1"/>
    <property type="match status" value="1"/>
</dbReference>
<name>A0A8K0DA84_IGNLU</name>
<dbReference type="GO" id="GO:0005675">
    <property type="term" value="C:transcription factor TFIIH holo complex"/>
    <property type="evidence" value="ECO:0007669"/>
    <property type="project" value="UniProtKB-UniRule"/>
</dbReference>
<comment type="caution">
    <text evidence="14">The sequence shown here is derived from an EMBL/GenBank/DDBJ whole genome shotgun (WGS) entry which is preliminary data.</text>
</comment>
<dbReference type="SMART" id="SM00184">
    <property type="entry name" value="RING"/>
    <property type="match status" value="1"/>
</dbReference>